<evidence type="ECO:0000313" key="1">
    <source>
        <dbReference type="EMBL" id="MPC19381.1"/>
    </source>
</evidence>
<organism evidence="1 2">
    <name type="scientific">Portunus trituberculatus</name>
    <name type="common">Swimming crab</name>
    <name type="synonym">Neptunus trituberculatus</name>
    <dbReference type="NCBI Taxonomy" id="210409"/>
    <lineage>
        <taxon>Eukaryota</taxon>
        <taxon>Metazoa</taxon>
        <taxon>Ecdysozoa</taxon>
        <taxon>Arthropoda</taxon>
        <taxon>Crustacea</taxon>
        <taxon>Multicrustacea</taxon>
        <taxon>Malacostraca</taxon>
        <taxon>Eumalacostraca</taxon>
        <taxon>Eucarida</taxon>
        <taxon>Decapoda</taxon>
        <taxon>Pleocyemata</taxon>
        <taxon>Brachyura</taxon>
        <taxon>Eubrachyura</taxon>
        <taxon>Portunoidea</taxon>
        <taxon>Portunidae</taxon>
        <taxon>Portuninae</taxon>
        <taxon>Portunus</taxon>
    </lineage>
</organism>
<proteinExistence type="predicted"/>
<comment type="caution">
    <text evidence="1">The sequence shown here is derived from an EMBL/GenBank/DDBJ whole genome shotgun (WGS) entry which is preliminary data.</text>
</comment>
<evidence type="ECO:0000313" key="2">
    <source>
        <dbReference type="Proteomes" id="UP000324222"/>
    </source>
</evidence>
<dbReference type="EMBL" id="VSRR010000765">
    <property type="protein sequence ID" value="MPC19381.1"/>
    <property type="molecule type" value="Genomic_DNA"/>
</dbReference>
<dbReference type="Proteomes" id="UP000324222">
    <property type="component" value="Unassembled WGS sequence"/>
</dbReference>
<dbReference type="AlphaFoldDB" id="A0A5B7DDB7"/>
<keyword evidence="2" id="KW-1185">Reference proteome</keyword>
<name>A0A5B7DDB7_PORTR</name>
<gene>
    <name evidence="1" type="ORF">E2C01_012294</name>
</gene>
<accession>A0A5B7DDB7</accession>
<reference evidence="1 2" key="1">
    <citation type="submission" date="2019-05" db="EMBL/GenBank/DDBJ databases">
        <title>Another draft genome of Portunus trituberculatus and its Hox gene families provides insights of decapod evolution.</title>
        <authorList>
            <person name="Jeong J.-H."/>
            <person name="Song I."/>
            <person name="Kim S."/>
            <person name="Choi T."/>
            <person name="Kim D."/>
            <person name="Ryu S."/>
            <person name="Kim W."/>
        </authorList>
    </citation>
    <scope>NUCLEOTIDE SEQUENCE [LARGE SCALE GENOMIC DNA]</scope>
    <source>
        <tissue evidence="1">Muscle</tissue>
    </source>
</reference>
<protein>
    <submittedName>
        <fullName evidence="1">Uncharacterized protein</fullName>
    </submittedName>
</protein>
<sequence>MHLGADMDPNMGTTTNKIACTANEWKLNSASHTLQVNIQAL</sequence>